<evidence type="ECO:0000256" key="1">
    <source>
        <dbReference type="SAM" id="SignalP"/>
    </source>
</evidence>
<feature type="signal peptide" evidence="1">
    <location>
        <begin position="1"/>
        <end position="24"/>
    </location>
</feature>
<comment type="caution">
    <text evidence="2">The sequence shown here is derived from an EMBL/GenBank/DDBJ whole genome shotgun (WGS) entry which is preliminary data.</text>
</comment>
<proteinExistence type="predicted"/>
<dbReference type="AlphaFoldDB" id="A0A4R7FCV2"/>
<dbReference type="PROSITE" id="PS51257">
    <property type="entry name" value="PROKAR_LIPOPROTEIN"/>
    <property type="match status" value="1"/>
</dbReference>
<evidence type="ECO:0000313" key="2">
    <source>
        <dbReference type="EMBL" id="TDS65083.1"/>
    </source>
</evidence>
<dbReference type="RefSeq" id="WP_133711689.1">
    <property type="nucleotide sequence ID" value="NZ_SOAG01000003.1"/>
</dbReference>
<dbReference type="EMBL" id="SOAG01000003">
    <property type="protein sequence ID" value="TDS65083.1"/>
    <property type="molecule type" value="Genomic_DNA"/>
</dbReference>
<dbReference type="OrthoDB" id="1442861at2"/>
<accession>A0A4R7FCV2</accession>
<keyword evidence="1" id="KW-0732">Signal</keyword>
<protein>
    <recommendedName>
        <fullName evidence="4">Lipocalin-like protein</fullName>
    </recommendedName>
</protein>
<sequence length="187" mass="21311">MKTFKLLKNIGLILFLGLVTTACSSSDDNKGGKGSNLLENVPKGEIVPEAQRFITLTGYDENVAVKSNSATVLNADSQKWWRMEKSGVIYWYEGKYETDVEDGDFTYYAFYPNGKLYARYTLEDTPIEYASWRWIDSSKSKIGVKTSFTEELVYEITELNSFGVTYAHIISEMGYTTVLWEQYKLGN</sequence>
<evidence type="ECO:0000313" key="3">
    <source>
        <dbReference type="Proteomes" id="UP000295215"/>
    </source>
</evidence>
<reference evidence="2 3" key="1">
    <citation type="submission" date="2019-03" db="EMBL/GenBank/DDBJ databases">
        <title>Genomic Encyclopedia of Archaeal and Bacterial Type Strains, Phase II (KMG-II): from individual species to whole genera.</title>
        <authorList>
            <person name="Goeker M."/>
        </authorList>
    </citation>
    <scope>NUCLEOTIDE SEQUENCE [LARGE SCALE GENOMIC DNA]</scope>
    <source>
        <strain evidence="2 3">DSM 28213</strain>
    </source>
</reference>
<dbReference type="Proteomes" id="UP000295215">
    <property type="component" value="Unassembled WGS sequence"/>
</dbReference>
<evidence type="ECO:0008006" key="4">
    <source>
        <dbReference type="Google" id="ProtNLM"/>
    </source>
</evidence>
<feature type="chain" id="PRO_5021018282" description="Lipocalin-like protein" evidence="1">
    <location>
        <begin position="25"/>
        <end position="187"/>
    </location>
</feature>
<keyword evidence="3" id="KW-1185">Reference proteome</keyword>
<gene>
    <name evidence="2" type="ORF">C8P70_103105</name>
</gene>
<name>A0A4R7FCV2_9FLAO</name>
<organism evidence="2 3">
    <name type="scientific">Myroides indicus</name>
    <dbReference type="NCBI Taxonomy" id="1323422"/>
    <lineage>
        <taxon>Bacteria</taxon>
        <taxon>Pseudomonadati</taxon>
        <taxon>Bacteroidota</taxon>
        <taxon>Flavobacteriia</taxon>
        <taxon>Flavobacteriales</taxon>
        <taxon>Flavobacteriaceae</taxon>
        <taxon>Myroides</taxon>
    </lineage>
</organism>